<evidence type="ECO:0000313" key="3">
    <source>
        <dbReference type="Proteomes" id="UP001596328"/>
    </source>
</evidence>
<feature type="region of interest" description="Disordered" evidence="1">
    <location>
        <begin position="132"/>
        <end position="154"/>
    </location>
</feature>
<protein>
    <submittedName>
        <fullName evidence="2">DNA gyrase C-terminal beta-propeller domain-containing protein</fullName>
    </submittedName>
</protein>
<feature type="non-terminal residue" evidence="2">
    <location>
        <position position="1"/>
    </location>
</feature>
<dbReference type="SUPFAM" id="SSF101904">
    <property type="entry name" value="GyrA/ParC C-terminal domain-like"/>
    <property type="match status" value="1"/>
</dbReference>
<accession>A0ABD5S0M3</accession>
<evidence type="ECO:0000256" key="1">
    <source>
        <dbReference type="SAM" id="MobiDB-lite"/>
    </source>
</evidence>
<dbReference type="EMBL" id="JBHSWU010000430">
    <property type="protein sequence ID" value="MFC6725213.1"/>
    <property type="molecule type" value="Genomic_DNA"/>
</dbReference>
<sequence>RGVRGIKLEGDDRVAGVAAVDEADHQWLLTVTENGYGKRTDIGDYRVQSRNGKGLIDIKTNERNGRSVAVEAVSSGDHLVVMSGEGQILRTRVDDVSAVGRNTMGVIVMDLDARDGVSTVDVVPASVLEAVGAGEDGEAEADGTEVEPLAEDEE</sequence>
<dbReference type="InterPro" id="IPR035516">
    <property type="entry name" value="Gyrase/topoIV_suA_C"/>
</dbReference>
<feature type="compositionally biased region" description="Acidic residues" evidence="1">
    <location>
        <begin position="135"/>
        <end position="154"/>
    </location>
</feature>
<keyword evidence="3" id="KW-1185">Reference proteome</keyword>
<evidence type="ECO:0000313" key="2">
    <source>
        <dbReference type="EMBL" id="MFC6725213.1"/>
    </source>
</evidence>
<gene>
    <name evidence="2" type="ORF">ACFQE1_12705</name>
</gene>
<comment type="caution">
    <text evidence="2">The sequence shown here is derived from an EMBL/GenBank/DDBJ whole genome shotgun (WGS) entry which is preliminary data.</text>
</comment>
<dbReference type="PANTHER" id="PTHR43493">
    <property type="entry name" value="DNA GYRASE/TOPOISOMERASE SUBUNIT A"/>
    <property type="match status" value="1"/>
</dbReference>
<dbReference type="AlphaFoldDB" id="A0ABD5S0M3"/>
<organism evidence="2 3">
    <name type="scientific">Halobium palmae</name>
    <dbReference type="NCBI Taxonomy" id="1776492"/>
    <lineage>
        <taxon>Archaea</taxon>
        <taxon>Methanobacteriati</taxon>
        <taxon>Methanobacteriota</taxon>
        <taxon>Stenosarchaea group</taxon>
        <taxon>Halobacteria</taxon>
        <taxon>Halobacteriales</taxon>
        <taxon>Haloferacaceae</taxon>
        <taxon>Halobium</taxon>
    </lineage>
</organism>
<dbReference type="PANTHER" id="PTHR43493:SF5">
    <property type="entry name" value="DNA GYRASE SUBUNIT A, CHLOROPLASTIC_MITOCHONDRIAL"/>
    <property type="match status" value="1"/>
</dbReference>
<dbReference type="InterPro" id="IPR050220">
    <property type="entry name" value="Type_II_DNA_Topoisomerases"/>
</dbReference>
<proteinExistence type="predicted"/>
<dbReference type="InterPro" id="IPR006691">
    <property type="entry name" value="GyrA/parC_rep"/>
</dbReference>
<reference evidence="2 3" key="1">
    <citation type="journal article" date="2019" name="Int. J. Syst. Evol. Microbiol.">
        <title>The Global Catalogue of Microorganisms (GCM) 10K type strain sequencing project: providing services to taxonomists for standard genome sequencing and annotation.</title>
        <authorList>
            <consortium name="The Broad Institute Genomics Platform"/>
            <consortium name="The Broad Institute Genome Sequencing Center for Infectious Disease"/>
            <person name="Wu L."/>
            <person name="Ma J."/>
        </authorList>
    </citation>
    <scope>NUCLEOTIDE SEQUENCE [LARGE SCALE GENOMIC DNA]</scope>
    <source>
        <strain evidence="2 3">NBRC 111368</strain>
    </source>
</reference>
<dbReference type="Proteomes" id="UP001596328">
    <property type="component" value="Unassembled WGS sequence"/>
</dbReference>
<dbReference type="Pfam" id="PF03989">
    <property type="entry name" value="DNA_gyraseA_C"/>
    <property type="match status" value="3"/>
</dbReference>
<name>A0ABD5S0M3_9EURY</name>
<dbReference type="Gene3D" id="2.120.10.90">
    <property type="entry name" value="DNA gyrase/topoisomerase IV, subunit A, C-terminal"/>
    <property type="match status" value="1"/>
</dbReference>